<proteinExistence type="predicted"/>
<dbReference type="Proteomes" id="UP000267606">
    <property type="component" value="Unassembled WGS sequence"/>
</dbReference>
<reference evidence="1 2" key="2">
    <citation type="submission" date="2018-11" db="EMBL/GenBank/DDBJ databases">
        <authorList>
            <consortium name="Pathogen Informatics"/>
        </authorList>
    </citation>
    <scope>NUCLEOTIDE SEQUENCE [LARGE SCALE GENOMIC DNA]</scope>
</reference>
<keyword evidence="2" id="KW-1185">Reference proteome</keyword>
<name>A0A183H555_9BILA</name>
<dbReference type="EMBL" id="UZAJ01001537">
    <property type="protein sequence ID" value="VDO33613.1"/>
    <property type="molecule type" value="Genomic_DNA"/>
</dbReference>
<dbReference type="WBParaSite" id="OFLC_0000261401-mRNA-1">
    <property type="protein sequence ID" value="OFLC_0000261401-mRNA-1"/>
    <property type="gene ID" value="OFLC_0000261401"/>
</dbReference>
<sequence>MVEKGHLRIFLTLCNQHQKLQRPHPLDMTLLSFLVQISIQQRFTIMMIVFLHYNSIVRKHQKPLLMV</sequence>
<evidence type="ECO:0000313" key="1">
    <source>
        <dbReference type="EMBL" id="VDO33613.1"/>
    </source>
</evidence>
<organism evidence="3">
    <name type="scientific">Onchocerca flexuosa</name>
    <dbReference type="NCBI Taxonomy" id="387005"/>
    <lineage>
        <taxon>Eukaryota</taxon>
        <taxon>Metazoa</taxon>
        <taxon>Ecdysozoa</taxon>
        <taxon>Nematoda</taxon>
        <taxon>Chromadorea</taxon>
        <taxon>Rhabditida</taxon>
        <taxon>Spirurina</taxon>
        <taxon>Spiruromorpha</taxon>
        <taxon>Filarioidea</taxon>
        <taxon>Onchocercidae</taxon>
        <taxon>Onchocerca</taxon>
    </lineage>
</organism>
<protein>
    <submittedName>
        <fullName evidence="3">Ovule protein</fullName>
    </submittedName>
</protein>
<reference evidence="3" key="1">
    <citation type="submission" date="2016-06" db="UniProtKB">
        <authorList>
            <consortium name="WormBaseParasite"/>
        </authorList>
    </citation>
    <scope>IDENTIFICATION</scope>
</reference>
<evidence type="ECO:0000313" key="3">
    <source>
        <dbReference type="WBParaSite" id="OFLC_0000261401-mRNA-1"/>
    </source>
</evidence>
<gene>
    <name evidence="1" type="ORF">OFLC_LOCUS2615</name>
</gene>
<dbReference type="AlphaFoldDB" id="A0A183H555"/>
<evidence type="ECO:0000313" key="2">
    <source>
        <dbReference type="Proteomes" id="UP000267606"/>
    </source>
</evidence>
<accession>A0A183H555</accession>